<feature type="non-terminal residue" evidence="1">
    <location>
        <position position="1"/>
    </location>
</feature>
<evidence type="ECO:0000313" key="1">
    <source>
        <dbReference type="EMBL" id="EGE87020.2"/>
    </source>
</evidence>
<gene>
    <name evidence="1" type="ORF">BDDG_09972</name>
</gene>
<dbReference type="OrthoDB" id="5576752at2759"/>
<accession>F2TUV7</accession>
<protein>
    <submittedName>
        <fullName evidence="1">Uncharacterized protein</fullName>
    </submittedName>
</protein>
<sequence length="102" mass="11471">RGKYASTGYYGENGGRVSLRTLTQHIVSFPHVSGLRLTNIYYNNRGALLCIGGPLLVEYVRPTEEELFQVRQYIHYPHPITSASEEQGTSRIRSAHVYDGGE</sequence>
<dbReference type="HOGENOM" id="CLU_2677640_0_0_1"/>
<dbReference type="AlphaFoldDB" id="F2TUV7"/>
<reference evidence="1" key="1">
    <citation type="submission" date="2010-03" db="EMBL/GenBank/DDBJ databases">
        <title>Annotation of Blastomyces dermatitidis strain ATCC 18188.</title>
        <authorList>
            <consortium name="The Broad Institute Genome Sequencing Platform"/>
            <consortium name="Broad Institute Genome Sequencing Center for Infectious Disease."/>
            <person name="Cuomo C."/>
            <person name="Klein B."/>
            <person name="Sullivan T."/>
            <person name="Heitman J."/>
            <person name="Young S."/>
            <person name="Zeng Q."/>
            <person name="Gargeya S."/>
            <person name="Alvarado L."/>
            <person name="Berlin A.M."/>
            <person name="Chapman S.B."/>
            <person name="Chen Z."/>
            <person name="Freedman E."/>
            <person name="Gellesch M."/>
            <person name="Goldberg J."/>
            <person name="Griggs A."/>
            <person name="Gujja S."/>
            <person name="Heilman E."/>
            <person name="Heiman D."/>
            <person name="Howarth C."/>
            <person name="Mehta T."/>
            <person name="Neiman D."/>
            <person name="Pearson M."/>
            <person name="Roberts A."/>
            <person name="Saif S."/>
            <person name="Shea T."/>
            <person name="Shenoy N."/>
            <person name="Sisk P."/>
            <person name="Stolte C."/>
            <person name="Sykes S."/>
            <person name="White J."/>
            <person name="Yandava C."/>
            <person name="Haas B."/>
            <person name="Nusbaum C."/>
            <person name="Birren B."/>
        </authorList>
    </citation>
    <scope>NUCLEOTIDE SEQUENCE [LARGE SCALE GENOMIC DNA]</scope>
    <source>
        <strain evidence="1">ATCC 18188</strain>
    </source>
</reference>
<name>F2TUV7_AJEDA</name>
<dbReference type="Proteomes" id="UP000007802">
    <property type="component" value="Unassembled WGS sequence"/>
</dbReference>
<dbReference type="EMBL" id="GG750014">
    <property type="protein sequence ID" value="EGE87020.2"/>
    <property type="molecule type" value="Genomic_DNA"/>
</dbReference>
<proteinExistence type="predicted"/>
<organism evidence="1">
    <name type="scientific">Ajellomyces dermatitidis (strain ATCC 18188 / CBS 674.68)</name>
    <name type="common">Blastomyces dermatitidis</name>
    <dbReference type="NCBI Taxonomy" id="653446"/>
    <lineage>
        <taxon>Eukaryota</taxon>
        <taxon>Fungi</taxon>
        <taxon>Dikarya</taxon>
        <taxon>Ascomycota</taxon>
        <taxon>Pezizomycotina</taxon>
        <taxon>Eurotiomycetes</taxon>
        <taxon>Eurotiomycetidae</taxon>
        <taxon>Onygenales</taxon>
        <taxon>Ajellomycetaceae</taxon>
        <taxon>Blastomyces</taxon>
    </lineage>
</organism>